<name>A0A814V9V5_9BILA</name>
<evidence type="ECO:0000313" key="3">
    <source>
        <dbReference type="EMBL" id="CAF3952441.1"/>
    </source>
</evidence>
<reference evidence="2" key="1">
    <citation type="submission" date="2021-02" db="EMBL/GenBank/DDBJ databases">
        <authorList>
            <person name="Nowell W R."/>
        </authorList>
    </citation>
    <scope>NUCLEOTIDE SEQUENCE</scope>
</reference>
<feature type="compositionally biased region" description="Low complexity" evidence="1">
    <location>
        <begin position="326"/>
        <end position="341"/>
    </location>
</feature>
<gene>
    <name evidence="2" type="ORF">GPM918_LOCUS23064</name>
    <name evidence="3" type="ORF">SRO942_LOCUS23063</name>
</gene>
<feature type="region of interest" description="Disordered" evidence="1">
    <location>
        <begin position="312"/>
        <end position="406"/>
    </location>
</feature>
<dbReference type="Proteomes" id="UP000663829">
    <property type="component" value="Unassembled WGS sequence"/>
</dbReference>
<dbReference type="EMBL" id="CAJOBC010008100">
    <property type="protein sequence ID" value="CAF3952441.1"/>
    <property type="molecule type" value="Genomic_DNA"/>
</dbReference>
<sequence>MEMLTALLLIINGTQPRLTFNIEYVLQQFRNWLPNVVLENIVVILTNCSRYTVNFEPETIGLPSTVKTFYMQNSAFSNSTRKMNSQVRQRLQIDWNESMSTLDKIIDLLETLPSLSTQAFIDMDSDKNDLRSLLHESRLIIKELQMLHEALDTKELPNKTRKVYLWTSVQRHNTLCSNCHTVYHERCTLNEIPKQGDSQLAACAAFDASGTKCTKCPSKCSVKLHYHARKSVKPVDRSHTETLKAVEAEQSLKSKDAIEKKLENQLAKIERRAEHLGYLERDIKQLSSTAARPEVQKFLDRVNDLCNTSSTQLLREKHKDPEQRSETSTVVVSTLQQSSSENKPRRKQAISPPPPTREETIDRVSAKGENTISTSIVSKQKRLTPTHATEMNIDDHYQDPVDSPHDADEKINPKIKEFDDFIEQHMRTAQDEEEYHLLKVYRLMKERDKNALLRGAEKLAGI</sequence>
<feature type="compositionally biased region" description="Basic and acidic residues" evidence="1">
    <location>
        <begin position="356"/>
        <end position="366"/>
    </location>
</feature>
<proteinExistence type="predicted"/>
<feature type="compositionally biased region" description="Polar residues" evidence="1">
    <location>
        <begin position="368"/>
        <end position="378"/>
    </location>
</feature>
<feature type="compositionally biased region" description="Basic and acidic residues" evidence="1">
    <location>
        <begin position="393"/>
        <end position="406"/>
    </location>
</feature>
<dbReference type="PANTHER" id="PTHR32046:SF12">
    <property type="entry name" value="AIG1-TYPE G DOMAIN-CONTAINING PROTEIN"/>
    <property type="match status" value="1"/>
</dbReference>
<dbReference type="PANTHER" id="PTHR32046">
    <property type="entry name" value="G DOMAIN-CONTAINING PROTEIN"/>
    <property type="match status" value="1"/>
</dbReference>
<protein>
    <submittedName>
        <fullName evidence="2">Uncharacterized protein</fullName>
    </submittedName>
</protein>
<dbReference type="OrthoDB" id="8954335at2759"/>
<dbReference type="EMBL" id="CAJNOQ010008099">
    <property type="protein sequence ID" value="CAF1188184.1"/>
    <property type="molecule type" value="Genomic_DNA"/>
</dbReference>
<feature type="compositionally biased region" description="Basic and acidic residues" evidence="1">
    <location>
        <begin position="314"/>
        <end position="325"/>
    </location>
</feature>
<evidence type="ECO:0000313" key="2">
    <source>
        <dbReference type="EMBL" id="CAF1188184.1"/>
    </source>
</evidence>
<evidence type="ECO:0000256" key="1">
    <source>
        <dbReference type="SAM" id="MobiDB-lite"/>
    </source>
</evidence>
<accession>A0A814V9V5</accession>
<evidence type="ECO:0000313" key="4">
    <source>
        <dbReference type="Proteomes" id="UP000663829"/>
    </source>
</evidence>
<keyword evidence="4" id="KW-1185">Reference proteome</keyword>
<dbReference type="AlphaFoldDB" id="A0A814V9V5"/>
<organism evidence="2 4">
    <name type="scientific">Didymodactylos carnosus</name>
    <dbReference type="NCBI Taxonomy" id="1234261"/>
    <lineage>
        <taxon>Eukaryota</taxon>
        <taxon>Metazoa</taxon>
        <taxon>Spiralia</taxon>
        <taxon>Gnathifera</taxon>
        <taxon>Rotifera</taxon>
        <taxon>Eurotatoria</taxon>
        <taxon>Bdelloidea</taxon>
        <taxon>Philodinida</taxon>
        <taxon>Philodinidae</taxon>
        <taxon>Didymodactylos</taxon>
    </lineage>
</organism>
<dbReference type="Proteomes" id="UP000681722">
    <property type="component" value="Unassembled WGS sequence"/>
</dbReference>
<comment type="caution">
    <text evidence="2">The sequence shown here is derived from an EMBL/GenBank/DDBJ whole genome shotgun (WGS) entry which is preliminary data.</text>
</comment>